<evidence type="ECO:0000259" key="9">
    <source>
        <dbReference type="PROSITE" id="PS51755"/>
    </source>
</evidence>
<dbReference type="SMART" id="SM00448">
    <property type="entry name" value="REC"/>
    <property type="match status" value="1"/>
</dbReference>
<dbReference type="GO" id="GO:0032993">
    <property type="term" value="C:protein-DNA complex"/>
    <property type="evidence" value="ECO:0007669"/>
    <property type="project" value="TreeGrafter"/>
</dbReference>
<evidence type="ECO:0000256" key="7">
    <source>
        <dbReference type="PROSITE-ProRule" id="PRU01091"/>
    </source>
</evidence>
<keyword evidence="2" id="KW-0902">Two-component regulatory system</keyword>
<dbReference type="PANTHER" id="PTHR48111:SF2">
    <property type="entry name" value="RESPONSE REGULATOR SAER"/>
    <property type="match status" value="1"/>
</dbReference>
<dbReference type="RefSeq" id="WP_017260669.1">
    <property type="nucleotide sequence ID" value="NZ_AUAW01000012.1"/>
</dbReference>
<keyword evidence="1 6" id="KW-0597">Phosphoprotein</keyword>
<dbReference type="PANTHER" id="PTHR48111">
    <property type="entry name" value="REGULATOR OF RPOS"/>
    <property type="match status" value="1"/>
</dbReference>
<dbReference type="CDD" id="cd00383">
    <property type="entry name" value="trans_reg_C"/>
    <property type="match status" value="1"/>
</dbReference>
<dbReference type="Pfam" id="PF00072">
    <property type="entry name" value="Response_reg"/>
    <property type="match status" value="1"/>
</dbReference>
<dbReference type="InterPro" id="IPR036388">
    <property type="entry name" value="WH-like_DNA-bd_sf"/>
</dbReference>
<evidence type="ECO:0000256" key="3">
    <source>
        <dbReference type="ARBA" id="ARBA00023015"/>
    </source>
</evidence>
<dbReference type="EMBL" id="AZFF01000008">
    <property type="protein sequence ID" value="KRL54559.1"/>
    <property type="molecule type" value="Genomic_DNA"/>
</dbReference>
<dbReference type="STRING" id="1114972.FD35_GL002628"/>
<evidence type="ECO:0000256" key="2">
    <source>
        <dbReference type="ARBA" id="ARBA00023012"/>
    </source>
</evidence>
<dbReference type="Gene3D" id="3.40.50.2300">
    <property type="match status" value="1"/>
</dbReference>
<dbReference type="SMART" id="SM00862">
    <property type="entry name" value="Trans_reg_C"/>
    <property type="match status" value="1"/>
</dbReference>
<dbReference type="InterPro" id="IPR001789">
    <property type="entry name" value="Sig_transdc_resp-reg_receiver"/>
</dbReference>
<feature type="domain" description="OmpR/PhoB-type" evidence="9">
    <location>
        <begin position="122"/>
        <end position="220"/>
    </location>
</feature>
<dbReference type="SUPFAM" id="SSF52172">
    <property type="entry name" value="CheY-like"/>
    <property type="match status" value="1"/>
</dbReference>
<comment type="caution">
    <text evidence="10">The sequence shown here is derived from an EMBL/GenBank/DDBJ whole genome shotgun (WGS) entry which is preliminary data.</text>
</comment>
<evidence type="ECO:0000256" key="5">
    <source>
        <dbReference type="ARBA" id="ARBA00023163"/>
    </source>
</evidence>
<protein>
    <submittedName>
        <fullName evidence="10">Response regulator</fullName>
    </submittedName>
</protein>
<dbReference type="GO" id="GO:0005829">
    <property type="term" value="C:cytosol"/>
    <property type="evidence" value="ECO:0007669"/>
    <property type="project" value="TreeGrafter"/>
</dbReference>
<gene>
    <name evidence="10" type="ORF">FD35_GL002628</name>
</gene>
<sequence length="220" mass="24833">MKKVLIIEDNQSLDDLLMTALQPHYDVQYVRDGAAGINTARNFGPDVILLDLMLPILSGDSVLKTIRQFSLVPIIVLTAVQDKERTVKLLQSGANDYVTKPFDLDELRARIEVQLRQPEVSPVIHTFADISLNTDTYEVTRANHNITLSGKEFAILKLLIAHPHQVFSKADIYETIWNEPYIGAENTLAVHLSNLRKKINFAELPEYIETVWGIGIRLSN</sequence>
<proteinExistence type="predicted"/>
<dbReference type="PROSITE" id="PS50110">
    <property type="entry name" value="RESPONSE_REGULATORY"/>
    <property type="match status" value="1"/>
</dbReference>
<dbReference type="Proteomes" id="UP000051999">
    <property type="component" value="Unassembled WGS sequence"/>
</dbReference>
<evidence type="ECO:0000313" key="11">
    <source>
        <dbReference type="Proteomes" id="UP000051999"/>
    </source>
</evidence>
<feature type="domain" description="Response regulatory" evidence="8">
    <location>
        <begin position="3"/>
        <end position="115"/>
    </location>
</feature>
<dbReference type="GO" id="GO:0000976">
    <property type="term" value="F:transcription cis-regulatory region binding"/>
    <property type="evidence" value="ECO:0007669"/>
    <property type="project" value="TreeGrafter"/>
</dbReference>
<evidence type="ECO:0000256" key="4">
    <source>
        <dbReference type="ARBA" id="ARBA00023125"/>
    </source>
</evidence>
<name>A0A0R1RC79_9LACO</name>
<dbReference type="GO" id="GO:0000156">
    <property type="term" value="F:phosphorelay response regulator activity"/>
    <property type="evidence" value="ECO:0007669"/>
    <property type="project" value="TreeGrafter"/>
</dbReference>
<dbReference type="PATRIC" id="fig|1114972.6.peg.2694"/>
<dbReference type="AlphaFoldDB" id="A0A0R1RC79"/>
<keyword evidence="3" id="KW-0805">Transcription regulation</keyword>
<organism evidence="10 11">
    <name type="scientific">Furfurilactobacillus rossiae DSM 15814</name>
    <dbReference type="NCBI Taxonomy" id="1114972"/>
    <lineage>
        <taxon>Bacteria</taxon>
        <taxon>Bacillati</taxon>
        <taxon>Bacillota</taxon>
        <taxon>Bacilli</taxon>
        <taxon>Lactobacillales</taxon>
        <taxon>Lactobacillaceae</taxon>
        <taxon>Furfurilactobacillus</taxon>
    </lineage>
</organism>
<dbReference type="eggNOG" id="COG0745">
    <property type="taxonomic scope" value="Bacteria"/>
</dbReference>
<evidence type="ECO:0000256" key="1">
    <source>
        <dbReference type="ARBA" id="ARBA00022553"/>
    </source>
</evidence>
<dbReference type="InterPro" id="IPR011006">
    <property type="entry name" value="CheY-like_superfamily"/>
</dbReference>
<reference evidence="10 11" key="1">
    <citation type="journal article" date="2015" name="Genome Announc.">
        <title>Expanding the biotechnology potential of lactobacilli through comparative genomics of 213 strains and associated genera.</title>
        <authorList>
            <person name="Sun Z."/>
            <person name="Harris H.M."/>
            <person name="McCann A."/>
            <person name="Guo C."/>
            <person name="Argimon S."/>
            <person name="Zhang W."/>
            <person name="Yang X."/>
            <person name="Jeffery I.B."/>
            <person name="Cooney J.C."/>
            <person name="Kagawa T.F."/>
            <person name="Liu W."/>
            <person name="Song Y."/>
            <person name="Salvetti E."/>
            <person name="Wrobel A."/>
            <person name="Rasinkangas P."/>
            <person name="Parkhill J."/>
            <person name="Rea M.C."/>
            <person name="O'Sullivan O."/>
            <person name="Ritari J."/>
            <person name="Douillard F.P."/>
            <person name="Paul Ross R."/>
            <person name="Yang R."/>
            <person name="Briner A.E."/>
            <person name="Felis G.E."/>
            <person name="de Vos W.M."/>
            <person name="Barrangou R."/>
            <person name="Klaenhammer T.R."/>
            <person name="Caufield P.W."/>
            <person name="Cui Y."/>
            <person name="Zhang H."/>
            <person name="O'Toole P.W."/>
        </authorList>
    </citation>
    <scope>NUCLEOTIDE SEQUENCE [LARGE SCALE GENOMIC DNA]</scope>
    <source>
        <strain evidence="10 11">DSM 15814</strain>
    </source>
</reference>
<dbReference type="PROSITE" id="PS51755">
    <property type="entry name" value="OMPR_PHOB"/>
    <property type="match status" value="1"/>
</dbReference>
<dbReference type="GO" id="GO:0006355">
    <property type="term" value="P:regulation of DNA-templated transcription"/>
    <property type="evidence" value="ECO:0007669"/>
    <property type="project" value="InterPro"/>
</dbReference>
<dbReference type="Pfam" id="PF00486">
    <property type="entry name" value="Trans_reg_C"/>
    <property type="match status" value="1"/>
</dbReference>
<feature type="DNA-binding region" description="OmpR/PhoB-type" evidence="7">
    <location>
        <begin position="122"/>
        <end position="220"/>
    </location>
</feature>
<keyword evidence="5" id="KW-0804">Transcription</keyword>
<keyword evidence="4 7" id="KW-0238">DNA-binding</keyword>
<keyword evidence="11" id="KW-1185">Reference proteome</keyword>
<dbReference type="InterPro" id="IPR039420">
    <property type="entry name" value="WalR-like"/>
</dbReference>
<evidence type="ECO:0000313" key="10">
    <source>
        <dbReference type="EMBL" id="KRL54559.1"/>
    </source>
</evidence>
<feature type="modified residue" description="4-aspartylphosphate" evidence="6">
    <location>
        <position position="51"/>
    </location>
</feature>
<dbReference type="Gene3D" id="1.10.10.10">
    <property type="entry name" value="Winged helix-like DNA-binding domain superfamily/Winged helix DNA-binding domain"/>
    <property type="match status" value="1"/>
</dbReference>
<evidence type="ECO:0000259" key="8">
    <source>
        <dbReference type="PROSITE" id="PS50110"/>
    </source>
</evidence>
<dbReference type="InterPro" id="IPR001867">
    <property type="entry name" value="OmpR/PhoB-type_DNA-bd"/>
</dbReference>
<accession>A0A0R1RC79</accession>
<dbReference type="OrthoDB" id="1655504at2"/>
<evidence type="ECO:0000256" key="6">
    <source>
        <dbReference type="PROSITE-ProRule" id="PRU00169"/>
    </source>
</evidence>